<dbReference type="GO" id="GO:0016887">
    <property type="term" value="F:ATP hydrolysis activity"/>
    <property type="evidence" value="ECO:0007669"/>
    <property type="project" value="InterPro"/>
</dbReference>
<reference evidence="6 7" key="1">
    <citation type="submission" date="2016-04" db="EMBL/GenBank/DDBJ databases">
        <title>Deep-sea bacteria in the southern Pacific.</title>
        <authorList>
            <person name="Tang K."/>
        </authorList>
    </citation>
    <scope>NUCLEOTIDE SEQUENCE [LARGE SCALE GENOMIC DNA]</scope>
    <source>
        <strain evidence="6 7">JLT2014</strain>
        <plasmid evidence="7">ppaby2</plasmid>
    </source>
</reference>
<accession>A0A1P8UMN9</accession>
<keyword evidence="6" id="KW-0614">Plasmid</keyword>
<protein>
    <submittedName>
        <fullName evidence="6">NitT/TauT family transport system ATP-binding protein</fullName>
    </submittedName>
</protein>
<dbReference type="SMART" id="SM00382">
    <property type="entry name" value="AAA"/>
    <property type="match status" value="1"/>
</dbReference>
<keyword evidence="3" id="KW-0547">Nucleotide-binding</keyword>
<dbReference type="RefSeq" id="WP_083716708.1">
    <property type="nucleotide sequence ID" value="NZ_CP015090.1"/>
</dbReference>
<evidence type="ECO:0000313" key="7">
    <source>
        <dbReference type="Proteomes" id="UP000187059"/>
    </source>
</evidence>
<gene>
    <name evidence="6" type="ORF">Ga0080574_TMP294</name>
</gene>
<dbReference type="InterPro" id="IPR003439">
    <property type="entry name" value="ABC_transporter-like_ATP-bd"/>
</dbReference>
<dbReference type="PROSITE" id="PS50893">
    <property type="entry name" value="ABC_TRANSPORTER_2"/>
    <property type="match status" value="1"/>
</dbReference>
<evidence type="ECO:0000259" key="5">
    <source>
        <dbReference type="PROSITE" id="PS50893"/>
    </source>
</evidence>
<dbReference type="Proteomes" id="UP000187059">
    <property type="component" value="Plasmid pPABY2"/>
</dbReference>
<evidence type="ECO:0000256" key="1">
    <source>
        <dbReference type="ARBA" id="ARBA00005417"/>
    </source>
</evidence>
<dbReference type="OrthoDB" id="9802264at2"/>
<feature type="domain" description="ABC transporter" evidence="5">
    <location>
        <begin position="24"/>
        <end position="222"/>
    </location>
</feature>
<dbReference type="InterPro" id="IPR003593">
    <property type="entry name" value="AAA+_ATPase"/>
</dbReference>
<evidence type="ECO:0000313" key="6">
    <source>
        <dbReference type="EMBL" id="APZ50628.1"/>
    </source>
</evidence>
<dbReference type="AlphaFoldDB" id="A0A1P8UMN9"/>
<dbReference type="KEGG" id="paby:Ga0080574_TMP294"/>
<dbReference type="SUPFAM" id="SSF52540">
    <property type="entry name" value="P-loop containing nucleoside triphosphate hydrolases"/>
    <property type="match status" value="1"/>
</dbReference>
<proteinExistence type="inferred from homology"/>
<dbReference type="InterPro" id="IPR027417">
    <property type="entry name" value="P-loop_NTPase"/>
</dbReference>
<evidence type="ECO:0000256" key="4">
    <source>
        <dbReference type="ARBA" id="ARBA00022840"/>
    </source>
</evidence>
<evidence type="ECO:0000256" key="3">
    <source>
        <dbReference type="ARBA" id="ARBA00022741"/>
    </source>
</evidence>
<dbReference type="PROSITE" id="PS00211">
    <property type="entry name" value="ABC_TRANSPORTER_1"/>
    <property type="match status" value="1"/>
</dbReference>
<dbReference type="GO" id="GO:0005524">
    <property type="term" value="F:ATP binding"/>
    <property type="evidence" value="ECO:0007669"/>
    <property type="project" value="UniProtKB-KW"/>
</dbReference>
<comment type="similarity">
    <text evidence="1">Belongs to the ABC transporter superfamily.</text>
</comment>
<organism evidence="6 7">
    <name type="scientific">Salipiger abyssi</name>
    <dbReference type="NCBI Taxonomy" id="1250539"/>
    <lineage>
        <taxon>Bacteria</taxon>
        <taxon>Pseudomonadati</taxon>
        <taxon>Pseudomonadota</taxon>
        <taxon>Alphaproteobacteria</taxon>
        <taxon>Rhodobacterales</taxon>
        <taxon>Roseobacteraceae</taxon>
        <taxon>Salipiger</taxon>
    </lineage>
</organism>
<dbReference type="InterPro" id="IPR017871">
    <property type="entry name" value="ABC_transporter-like_CS"/>
</dbReference>
<dbReference type="Gene3D" id="3.40.50.300">
    <property type="entry name" value="P-loop containing nucleotide triphosphate hydrolases"/>
    <property type="match status" value="1"/>
</dbReference>
<keyword evidence="7" id="KW-1185">Reference proteome</keyword>
<keyword evidence="4 6" id="KW-0067">ATP-binding</keyword>
<geneLocation type="plasmid" evidence="7">
    <name>ppaby2</name>
</geneLocation>
<dbReference type="PANTHER" id="PTHR42788:SF19">
    <property type="entry name" value="ALIPHATIC SULFONATES IMPORT ATP-BINDING PROTEIN SSUB 2"/>
    <property type="match status" value="1"/>
</dbReference>
<dbReference type="PANTHER" id="PTHR42788">
    <property type="entry name" value="TAURINE IMPORT ATP-BINDING PROTEIN-RELATED"/>
    <property type="match status" value="1"/>
</dbReference>
<dbReference type="EMBL" id="CP015090">
    <property type="protein sequence ID" value="APZ50628.1"/>
    <property type="molecule type" value="Genomic_DNA"/>
</dbReference>
<evidence type="ECO:0000256" key="2">
    <source>
        <dbReference type="ARBA" id="ARBA00022448"/>
    </source>
</evidence>
<keyword evidence="2" id="KW-0813">Transport</keyword>
<dbReference type="InterPro" id="IPR050166">
    <property type="entry name" value="ABC_transporter_ATP-bind"/>
</dbReference>
<dbReference type="Pfam" id="PF00005">
    <property type="entry name" value="ABC_tran"/>
    <property type="match status" value="1"/>
</dbReference>
<sequence length="222" mass="24110">MTPGLRSGEAPVPLRLVQNETGAVRVDIDAKRFGDTLVLRDVHFSVTRGETVALLGPSGIGKSTLLRIVAGLDRDFDGSVARPANMAMVFQEPTLLPWRSALQNILLVHPEIPERRARAMLARVGLSGREQAFPRSLSLGQQRRLALARAFAGCPELLIMDEPFVSLDPALADSMLTLTEELIAEARPATLFVTHARAEADRLASRVLELRGSPATLSPHLI</sequence>
<name>A0A1P8UMN9_9RHOB</name>